<dbReference type="CDD" id="cd00834">
    <property type="entry name" value="KAS_I_II"/>
    <property type="match status" value="1"/>
</dbReference>
<dbReference type="PROSITE" id="PS52004">
    <property type="entry name" value="KS3_2"/>
    <property type="match status" value="1"/>
</dbReference>
<organism evidence="6 7">
    <name type="scientific">Pseudidiomarina halophila</name>
    <dbReference type="NCBI Taxonomy" id="1449799"/>
    <lineage>
        <taxon>Bacteria</taxon>
        <taxon>Pseudomonadati</taxon>
        <taxon>Pseudomonadota</taxon>
        <taxon>Gammaproteobacteria</taxon>
        <taxon>Alteromonadales</taxon>
        <taxon>Idiomarinaceae</taxon>
        <taxon>Pseudidiomarina</taxon>
    </lineage>
</organism>
<dbReference type="InterPro" id="IPR018201">
    <property type="entry name" value="Ketoacyl_synth_AS"/>
</dbReference>
<dbReference type="OrthoDB" id="9808669at2"/>
<evidence type="ECO:0000256" key="3">
    <source>
        <dbReference type="ARBA" id="ARBA00022679"/>
    </source>
</evidence>
<evidence type="ECO:0000313" key="6">
    <source>
        <dbReference type="EMBL" id="RUO52747.1"/>
    </source>
</evidence>
<dbReference type="SMART" id="SM00825">
    <property type="entry name" value="PKS_KS"/>
    <property type="match status" value="1"/>
</dbReference>
<protein>
    <submittedName>
        <fullName evidence="6">Beta-ketoacyl-[acyl-carrier-protein] synthase II</fullName>
    </submittedName>
</protein>
<gene>
    <name evidence="6" type="ORF">CWI69_06815</name>
</gene>
<dbReference type="PANTHER" id="PTHR11712:SF320">
    <property type="entry name" value="BETA-KETOACYL SYNTHASE"/>
    <property type="match status" value="1"/>
</dbReference>
<feature type="domain" description="Ketosynthase family 3 (KS3)" evidence="5">
    <location>
        <begin position="1"/>
        <end position="400"/>
    </location>
</feature>
<dbReference type="RefSeq" id="WP_126763177.1">
    <property type="nucleotide sequence ID" value="NZ_JBHLTZ010000012.1"/>
</dbReference>
<evidence type="ECO:0000259" key="5">
    <source>
        <dbReference type="PROSITE" id="PS52004"/>
    </source>
</evidence>
<keyword evidence="3 4" id="KW-0808">Transferase</keyword>
<comment type="caution">
    <text evidence="6">The sequence shown here is derived from an EMBL/GenBank/DDBJ whole genome shotgun (WGS) entry which is preliminary data.</text>
</comment>
<dbReference type="GO" id="GO:0005829">
    <property type="term" value="C:cytosol"/>
    <property type="evidence" value="ECO:0007669"/>
    <property type="project" value="TreeGrafter"/>
</dbReference>
<dbReference type="GO" id="GO:0004315">
    <property type="term" value="F:3-oxoacyl-[acyl-carrier-protein] synthase activity"/>
    <property type="evidence" value="ECO:0007669"/>
    <property type="project" value="InterPro"/>
</dbReference>
<reference evidence="7" key="1">
    <citation type="journal article" date="2018" name="Front. Microbiol.">
        <title>Genome-Based Analysis Reveals the Taxonomy and Diversity of the Family Idiomarinaceae.</title>
        <authorList>
            <person name="Liu Y."/>
            <person name="Lai Q."/>
            <person name="Shao Z."/>
        </authorList>
    </citation>
    <scope>NUCLEOTIDE SEQUENCE [LARGE SCALE GENOMIC DNA]</scope>
    <source>
        <strain evidence="7">BH195</strain>
    </source>
</reference>
<dbReference type="EMBL" id="PIPW01000002">
    <property type="protein sequence ID" value="RUO52747.1"/>
    <property type="molecule type" value="Genomic_DNA"/>
</dbReference>
<evidence type="ECO:0000256" key="2">
    <source>
        <dbReference type="ARBA" id="ARBA00008467"/>
    </source>
</evidence>
<dbReference type="UniPathway" id="UPA00094"/>
<dbReference type="Pfam" id="PF02801">
    <property type="entry name" value="Ketoacyl-synt_C"/>
    <property type="match status" value="1"/>
</dbReference>
<dbReference type="Gene3D" id="3.40.47.10">
    <property type="match status" value="1"/>
</dbReference>
<dbReference type="GO" id="GO:0006633">
    <property type="term" value="P:fatty acid biosynthetic process"/>
    <property type="evidence" value="ECO:0007669"/>
    <property type="project" value="UniProtKB-UniPathway"/>
</dbReference>
<proteinExistence type="inferred from homology"/>
<keyword evidence="7" id="KW-1185">Reference proteome</keyword>
<dbReference type="InterPro" id="IPR020841">
    <property type="entry name" value="PKS_Beta-ketoAc_synthase_dom"/>
</dbReference>
<evidence type="ECO:0000256" key="4">
    <source>
        <dbReference type="RuleBase" id="RU003694"/>
    </source>
</evidence>
<dbReference type="Pfam" id="PF00109">
    <property type="entry name" value="ketoacyl-synt"/>
    <property type="match status" value="1"/>
</dbReference>
<dbReference type="PROSITE" id="PS00606">
    <property type="entry name" value="KS3_1"/>
    <property type="match status" value="1"/>
</dbReference>
<dbReference type="Proteomes" id="UP000287198">
    <property type="component" value="Unassembled WGS sequence"/>
</dbReference>
<accession>A0A432XVJ4</accession>
<name>A0A432XVJ4_9GAMM</name>
<comment type="pathway">
    <text evidence="1">Lipid metabolism; fatty acid biosynthesis.</text>
</comment>
<dbReference type="PANTHER" id="PTHR11712">
    <property type="entry name" value="POLYKETIDE SYNTHASE-RELATED"/>
    <property type="match status" value="1"/>
</dbReference>
<dbReference type="AlphaFoldDB" id="A0A432XVJ4"/>
<sequence length="405" mass="42023">MQLIDLGILCALGADAPEVWQNALRGSRAGMQPCALTINQGEPQIAGQVNDAALPPLQDLVPAMATRNNQLAAAAYAQIATTVDALRQQYGAERIAVIIGSSTSGIREGEAALAHYQAHQQLPDDFYYGMQEMYSPAEFIADLAGVSGPAYSISTACSSSARALMSARAMLRADLADVVIVGGVDSLCRLTLNGFHALESISASYCRPFSRNRDGINIGEGAALFVATKDLTTQPSATKAPAVTLTGAGHSSDAYHMTAPEPRGRGAIAAITTALADAGISPQQLGYINLHGTGTPLNDAMESNAITAVGAAQVAASSTKALTGHTLGAAGAIEAGLCWLALRSERGELPLHVWDNQIDPELAPISLYDTQKTTATTAIEHCLSNSFAFGGNNVALVFSKAQNGE</sequence>
<dbReference type="NCBIfam" id="NF006618">
    <property type="entry name" value="PRK09185.1"/>
    <property type="match status" value="1"/>
</dbReference>
<comment type="similarity">
    <text evidence="2 4">Belongs to the thiolase-like superfamily. Beta-ketoacyl-ACP synthases family.</text>
</comment>
<dbReference type="SUPFAM" id="SSF53901">
    <property type="entry name" value="Thiolase-like"/>
    <property type="match status" value="2"/>
</dbReference>
<evidence type="ECO:0000313" key="7">
    <source>
        <dbReference type="Proteomes" id="UP000287198"/>
    </source>
</evidence>
<dbReference type="InterPro" id="IPR014030">
    <property type="entry name" value="Ketoacyl_synth_N"/>
</dbReference>
<dbReference type="InterPro" id="IPR016039">
    <property type="entry name" value="Thiolase-like"/>
</dbReference>
<dbReference type="InterPro" id="IPR000794">
    <property type="entry name" value="Beta-ketoacyl_synthase"/>
</dbReference>
<evidence type="ECO:0000256" key="1">
    <source>
        <dbReference type="ARBA" id="ARBA00005194"/>
    </source>
</evidence>
<dbReference type="InterPro" id="IPR014031">
    <property type="entry name" value="Ketoacyl_synth_C"/>
</dbReference>